<dbReference type="Proteomes" id="UP000000238">
    <property type="component" value="Chromosome"/>
</dbReference>
<gene>
    <name evidence="1" type="ordered locus">HCH_02675</name>
</gene>
<dbReference type="STRING" id="349521.HCH_02675"/>
<dbReference type="AlphaFoldDB" id="Q2SIR1"/>
<reference evidence="1 2" key="1">
    <citation type="journal article" date="2005" name="Nucleic Acids Res.">
        <title>Genomic blueprint of Hahella chejuensis, a marine microbe producing an algicidal agent.</title>
        <authorList>
            <person name="Jeong H."/>
            <person name="Yim J.H."/>
            <person name="Lee C."/>
            <person name="Choi S.-H."/>
            <person name="Park Y.K."/>
            <person name="Yoon S.H."/>
            <person name="Hur C.-G."/>
            <person name="Kang H.-Y."/>
            <person name="Kim D."/>
            <person name="Lee H.H."/>
            <person name="Park K.H."/>
            <person name="Park S.-H."/>
            <person name="Park H.-S."/>
            <person name="Lee H.K."/>
            <person name="Oh T.K."/>
            <person name="Kim J.F."/>
        </authorList>
    </citation>
    <scope>NUCLEOTIDE SEQUENCE [LARGE SCALE GENOMIC DNA]</scope>
    <source>
        <strain evidence="1 2">KCTC 2396</strain>
    </source>
</reference>
<evidence type="ECO:0000313" key="1">
    <source>
        <dbReference type="EMBL" id="ABC29463.1"/>
    </source>
</evidence>
<accession>Q2SIR1</accession>
<organism evidence="1 2">
    <name type="scientific">Hahella chejuensis (strain KCTC 2396)</name>
    <dbReference type="NCBI Taxonomy" id="349521"/>
    <lineage>
        <taxon>Bacteria</taxon>
        <taxon>Pseudomonadati</taxon>
        <taxon>Pseudomonadota</taxon>
        <taxon>Gammaproteobacteria</taxon>
        <taxon>Oceanospirillales</taxon>
        <taxon>Hahellaceae</taxon>
        <taxon>Hahella</taxon>
    </lineage>
</organism>
<sequence length="77" mass="9010">MLALNWCVIGLKFADLVGELCPVKAHDGRNLAKKQIKTMICLTLRRIGNNKINSTICVRIAELRTIRERNRRWNERY</sequence>
<evidence type="ECO:0000313" key="2">
    <source>
        <dbReference type="Proteomes" id="UP000000238"/>
    </source>
</evidence>
<dbReference type="KEGG" id="hch:HCH_02675"/>
<dbReference type="HOGENOM" id="CLU_2633150_0_0_6"/>
<keyword evidence="2" id="KW-1185">Reference proteome</keyword>
<name>Q2SIR1_HAHCH</name>
<proteinExistence type="predicted"/>
<dbReference type="EMBL" id="CP000155">
    <property type="protein sequence ID" value="ABC29463.1"/>
    <property type="molecule type" value="Genomic_DNA"/>
</dbReference>
<protein>
    <submittedName>
        <fullName evidence="1">Uncharacterized protein</fullName>
    </submittedName>
</protein>